<comment type="catalytic activity">
    <reaction evidence="1">
        <text>ATP + protein L-histidine = ADP + protein N-phospho-L-histidine.</text>
        <dbReference type="EC" id="2.7.13.3"/>
    </reaction>
</comment>
<dbReference type="PROSITE" id="PS50109">
    <property type="entry name" value="HIS_KIN"/>
    <property type="match status" value="1"/>
</dbReference>
<dbReference type="SUPFAM" id="SSF47384">
    <property type="entry name" value="Homodimeric domain of signal transducing histidine kinase"/>
    <property type="match status" value="1"/>
</dbReference>
<keyword evidence="7" id="KW-0067">ATP-binding</keyword>
<keyword evidence="6 10" id="KW-0418">Kinase</keyword>
<reference evidence="10 11" key="1">
    <citation type="submission" date="2020-08" db="EMBL/GenBank/DDBJ databases">
        <title>Functional genomics of gut bacteria from endangered species of beetles.</title>
        <authorList>
            <person name="Carlos-Shanley C."/>
        </authorList>
    </citation>
    <scope>NUCLEOTIDE SEQUENCE [LARGE SCALE GENOMIC DNA]</scope>
    <source>
        <strain evidence="10 11">S00124</strain>
    </source>
</reference>
<keyword evidence="4" id="KW-0808">Transferase</keyword>
<protein>
    <recommendedName>
        <fullName evidence="2">histidine kinase</fullName>
        <ecNumber evidence="2">2.7.13.3</ecNumber>
    </recommendedName>
</protein>
<evidence type="ECO:0000256" key="7">
    <source>
        <dbReference type="ARBA" id="ARBA00022840"/>
    </source>
</evidence>
<keyword evidence="5" id="KW-0547">Nucleotide-binding</keyword>
<evidence type="ECO:0000259" key="9">
    <source>
        <dbReference type="PROSITE" id="PS50109"/>
    </source>
</evidence>
<dbReference type="EMBL" id="JACHKZ010000016">
    <property type="protein sequence ID" value="MBB6578561.1"/>
    <property type="molecule type" value="Genomic_DNA"/>
</dbReference>
<dbReference type="Pfam" id="PF02518">
    <property type="entry name" value="HATPase_c"/>
    <property type="match status" value="1"/>
</dbReference>
<dbReference type="InterPro" id="IPR004358">
    <property type="entry name" value="Sig_transdc_His_kin-like_C"/>
</dbReference>
<evidence type="ECO:0000313" key="10">
    <source>
        <dbReference type="EMBL" id="MBB6578561.1"/>
    </source>
</evidence>
<evidence type="ECO:0000256" key="3">
    <source>
        <dbReference type="ARBA" id="ARBA00022553"/>
    </source>
</evidence>
<sequence length="506" mass="54632">MTFSNWNRPLVWLSAWVVVAVAGAAWLGHARLLVLQDAFVTDARIVHRLLSQRAVQHDAVMAMLPLLQPPADRPGNVAVPLPRLPAAYPQIIQVFRRLQGSAWPATWPQALRAGAQEAVTRSERSGHAELAHADLTAGNVWLALASQTADFALLLDVRAAIPWEEWPMDAATSPARVRLQYQGQALVVQAGRSPSDGWHYDFRKTLASQSQPFDVVLEREVGWGELPWGRMLGWAALSAAVLAALRALLRQRAAARRAEELLRVGQVARLNQLGELAAGMAHELNQPLTALLASTQAAQRLLKDDEPDLGTARHAMGQAVEQARRASSVVGRLRRVVERPDLSGQVQPLALAAAVHDALHLLEPELRRRSIALQLDAPADLPAVLAEPVALQQILHNLVMNALQAMEQVDAGQRRLHIRLRVQGAQVLLGVRDSGPGVPASARAKLFTPFYTTRAGGLGLGLSLCESLAQAMGGELTLAPSPEVPDGEQGAEFHLLLPLAPSASQA</sequence>
<gene>
    <name evidence="10" type="ORF">HNP33_002645</name>
</gene>
<keyword evidence="3" id="KW-0597">Phosphoprotein</keyword>
<dbReference type="PRINTS" id="PR00344">
    <property type="entry name" value="BCTRLSENSOR"/>
</dbReference>
<evidence type="ECO:0000256" key="5">
    <source>
        <dbReference type="ARBA" id="ARBA00022741"/>
    </source>
</evidence>
<dbReference type="SUPFAM" id="SSF55874">
    <property type="entry name" value="ATPase domain of HSP90 chaperone/DNA topoisomerase II/histidine kinase"/>
    <property type="match status" value="1"/>
</dbReference>
<evidence type="ECO:0000256" key="4">
    <source>
        <dbReference type="ARBA" id="ARBA00022679"/>
    </source>
</evidence>
<evidence type="ECO:0000313" key="11">
    <source>
        <dbReference type="Proteomes" id="UP000562492"/>
    </source>
</evidence>
<dbReference type="InterPro" id="IPR036097">
    <property type="entry name" value="HisK_dim/P_sf"/>
</dbReference>
<dbReference type="InterPro" id="IPR005467">
    <property type="entry name" value="His_kinase_dom"/>
</dbReference>
<name>A0ABR6RHB3_9BURK</name>
<dbReference type="InterPro" id="IPR036890">
    <property type="entry name" value="HATPase_C_sf"/>
</dbReference>
<dbReference type="PANTHER" id="PTHR43065">
    <property type="entry name" value="SENSOR HISTIDINE KINASE"/>
    <property type="match status" value="1"/>
</dbReference>
<dbReference type="Pfam" id="PF00512">
    <property type="entry name" value="HisKA"/>
    <property type="match status" value="1"/>
</dbReference>
<evidence type="ECO:0000256" key="8">
    <source>
        <dbReference type="ARBA" id="ARBA00023012"/>
    </source>
</evidence>
<proteinExistence type="predicted"/>
<comment type="caution">
    <text evidence="10">The sequence shown here is derived from an EMBL/GenBank/DDBJ whole genome shotgun (WGS) entry which is preliminary data.</text>
</comment>
<feature type="domain" description="Histidine kinase" evidence="9">
    <location>
        <begin position="279"/>
        <end position="501"/>
    </location>
</feature>
<dbReference type="EC" id="2.7.13.3" evidence="2"/>
<keyword evidence="11" id="KW-1185">Reference proteome</keyword>
<dbReference type="Gene3D" id="1.10.287.130">
    <property type="match status" value="1"/>
</dbReference>
<dbReference type="GO" id="GO:0016301">
    <property type="term" value="F:kinase activity"/>
    <property type="evidence" value="ECO:0007669"/>
    <property type="project" value="UniProtKB-KW"/>
</dbReference>
<dbReference type="InterPro" id="IPR003594">
    <property type="entry name" value="HATPase_dom"/>
</dbReference>
<evidence type="ECO:0000256" key="2">
    <source>
        <dbReference type="ARBA" id="ARBA00012438"/>
    </source>
</evidence>
<dbReference type="SMART" id="SM00388">
    <property type="entry name" value="HisKA"/>
    <property type="match status" value="1"/>
</dbReference>
<evidence type="ECO:0000256" key="6">
    <source>
        <dbReference type="ARBA" id="ARBA00022777"/>
    </source>
</evidence>
<organism evidence="10 11">
    <name type="scientific">Comamonas odontotermitis</name>
    <dbReference type="NCBI Taxonomy" id="379895"/>
    <lineage>
        <taxon>Bacteria</taxon>
        <taxon>Pseudomonadati</taxon>
        <taxon>Pseudomonadota</taxon>
        <taxon>Betaproteobacteria</taxon>
        <taxon>Burkholderiales</taxon>
        <taxon>Comamonadaceae</taxon>
        <taxon>Comamonas</taxon>
    </lineage>
</organism>
<dbReference type="SMART" id="SM00387">
    <property type="entry name" value="HATPase_c"/>
    <property type="match status" value="1"/>
</dbReference>
<dbReference type="Gene3D" id="3.30.565.10">
    <property type="entry name" value="Histidine kinase-like ATPase, C-terminal domain"/>
    <property type="match status" value="1"/>
</dbReference>
<dbReference type="RefSeq" id="WP_184709238.1">
    <property type="nucleotide sequence ID" value="NZ_JACHKZ010000016.1"/>
</dbReference>
<accession>A0ABR6RHB3</accession>
<dbReference type="PANTHER" id="PTHR43065:SF46">
    <property type="entry name" value="C4-DICARBOXYLATE TRANSPORT SENSOR PROTEIN DCTB"/>
    <property type="match status" value="1"/>
</dbReference>
<keyword evidence="8" id="KW-0902">Two-component regulatory system</keyword>
<dbReference type="InterPro" id="IPR003661">
    <property type="entry name" value="HisK_dim/P_dom"/>
</dbReference>
<dbReference type="Proteomes" id="UP000562492">
    <property type="component" value="Unassembled WGS sequence"/>
</dbReference>
<evidence type="ECO:0000256" key="1">
    <source>
        <dbReference type="ARBA" id="ARBA00000085"/>
    </source>
</evidence>
<dbReference type="CDD" id="cd00082">
    <property type="entry name" value="HisKA"/>
    <property type="match status" value="1"/>
</dbReference>